<gene>
    <name evidence="2" type="ORF">GCM10010246_77140</name>
</gene>
<dbReference type="RefSeq" id="WP_346178917.1">
    <property type="nucleotide sequence ID" value="NZ_BAAASD010000057.1"/>
</dbReference>
<keyword evidence="3" id="KW-1185">Reference proteome</keyword>
<dbReference type="EMBL" id="BAAASD010000057">
    <property type="protein sequence ID" value="GAA2371400.1"/>
    <property type="molecule type" value="Genomic_DNA"/>
</dbReference>
<feature type="signal peptide" evidence="1">
    <location>
        <begin position="1"/>
        <end position="36"/>
    </location>
</feature>
<dbReference type="Proteomes" id="UP001500253">
    <property type="component" value="Unassembled WGS sequence"/>
</dbReference>
<protein>
    <recommendedName>
        <fullName evidence="4">Secreted protein</fullName>
    </recommendedName>
</protein>
<evidence type="ECO:0000313" key="3">
    <source>
        <dbReference type="Proteomes" id="UP001500253"/>
    </source>
</evidence>
<evidence type="ECO:0000256" key="1">
    <source>
        <dbReference type="SAM" id="SignalP"/>
    </source>
</evidence>
<name>A0ABN3H7C9_9ACTN</name>
<sequence>MSTKGTRARKKRIAAALSALAIAFGGVAISAPAAVAAPNAASYASRTYNVGVYLYPECVARGNYYVAYYSPQGYRVFYQCLFVGGTYPLHQYLLRVTLVI</sequence>
<feature type="chain" id="PRO_5046928605" description="Secreted protein" evidence="1">
    <location>
        <begin position="37"/>
        <end position="100"/>
    </location>
</feature>
<reference evidence="2 3" key="1">
    <citation type="journal article" date="2019" name="Int. J. Syst. Evol. Microbiol.">
        <title>The Global Catalogue of Microorganisms (GCM) 10K type strain sequencing project: providing services to taxonomists for standard genome sequencing and annotation.</title>
        <authorList>
            <consortium name="The Broad Institute Genomics Platform"/>
            <consortium name="The Broad Institute Genome Sequencing Center for Infectious Disease"/>
            <person name="Wu L."/>
            <person name="Ma J."/>
        </authorList>
    </citation>
    <scope>NUCLEOTIDE SEQUENCE [LARGE SCALE GENOMIC DNA]</scope>
    <source>
        <strain evidence="2 3">JCM 4316</strain>
    </source>
</reference>
<evidence type="ECO:0008006" key="4">
    <source>
        <dbReference type="Google" id="ProtNLM"/>
    </source>
</evidence>
<keyword evidence="1" id="KW-0732">Signal</keyword>
<accession>A0ABN3H7C9</accession>
<organism evidence="2 3">
    <name type="scientific">Streptomyces cuspidosporus</name>
    <dbReference type="NCBI Taxonomy" id="66882"/>
    <lineage>
        <taxon>Bacteria</taxon>
        <taxon>Bacillati</taxon>
        <taxon>Actinomycetota</taxon>
        <taxon>Actinomycetes</taxon>
        <taxon>Kitasatosporales</taxon>
        <taxon>Streptomycetaceae</taxon>
        <taxon>Streptomyces</taxon>
    </lineage>
</organism>
<comment type="caution">
    <text evidence="2">The sequence shown here is derived from an EMBL/GenBank/DDBJ whole genome shotgun (WGS) entry which is preliminary data.</text>
</comment>
<proteinExistence type="predicted"/>
<evidence type="ECO:0000313" key="2">
    <source>
        <dbReference type="EMBL" id="GAA2371400.1"/>
    </source>
</evidence>